<dbReference type="OrthoDB" id="68581at2759"/>
<dbReference type="EMBL" id="CAAE01015002">
    <property type="protein sequence ID" value="CAG08998.1"/>
    <property type="molecule type" value="Genomic_DNA"/>
</dbReference>
<feature type="non-terminal residue" evidence="13">
    <location>
        <position position="1"/>
    </location>
</feature>
<keyword evidence="7 11" id="KW-0472">Membrane</keyword>
<dbReference type="KEGG" id="tng:GSTEN00030157G001"/>
<feature type="non-terminal residue" evidence="13">
    <location>
        <position position="229"/>
    </location>
</feature>
<evidence type="ECO:0000256" key="11">
    <source>
        <dbReference type="SAM" id="Phobius"/>
    </source>
</evidence>
<evidence type="ECO:0000256" key="4">
    <source>
        <dbReference type="ARBA" id="ARBA00022692"/>
    </source>
</evidence>
<dbReference type="PANTHER" id="PTHR12892">
    <property type="entry name" value="FGF RECEPTOR ACTIVATING PROTEIN 1"/>
    <property type="match status" value="1"/>
</dbReference>
<dbReference type="AlphaFoldDB" id="Q4RRI4"/>
<name>Q4RRI4_TETNG</name>
<feature type="domain" description="CWH43-like N-terminal" evidence="12">
    <location>
        <begin position="4"/>
        <end position="214"/>
    </location>
</feature>
<evidence type="ECO:0000256" key="10">
    <source>
        <dbReference type="ARBA" id="ARBA00093676"/>
    </source>
</evidence>
<gene>
    <name evidence="13" type="ORF">GSTENG00030157001</name>
</gene>
<evidence type="ECO:0000256" key="2">
    <source>
        <dbReference type="ARBA" id="ARBA00007414"/>
    </source>
</evidence>
<feature type="transmembrane region" description="Helical" evidence="11">
    <location>
        <begin position="159"/>
        <end position="183"/>
    </location>
</feature>
<evidence type="ECO:0000256" key="6">
    <source>
        <dbReference type="ARBA" id="ARBA00023034"/>
    </source>
</evidence>
<feature type="transmembrane region" description="Helical" evidence="11">
    <location>
        <begin position="90"/>
        <end position="109"/>
    </location>
</feature>
<reference evidence="13" key="1">
    <citation type="journal article" date="2004" name="Nature">
        <title>Genome duplication in the teleost fish Tetraodon nigroviridis reveals the early vertebrate proto-karyotype.</title>
        <authorList>
            <person name="Jaillon O."/>
            <person name="Aury J.-M."/>
            <person name="Brunet F."/>
            <person name="Petit J.-L."/>
            <person name="Stange-Thomann N."/>
            <person name="Mauceli E."/>
            <person name="Bouneau L."/>
            <person name="Fischer C."/>
            <person name="Ozouf-Costaz C."/>
            <person name="Bernot A."/>
            <person name="Nicaud S."/>
            <person name="Jaffe D."/>
            <person name="Fisher S."/>
            <person name="Lutfalla G."/>
            <person name="Dossat C."/>
            <person name="Segurens B."/>
            <person name="Dasilva C."/>
            <person name="Salanoubat M."/>
            <person name="Levy M."/>
            <person name="Boudet N."/>
            <person name="Castellano S."/>
            <person name="Anthouard V."/>
            <person name="Jubin C."/>
            <person name="Castelli V."/>
            <person name="Katinka M."/>
            <person name="Vacherie B."/>
            <person name="Biemont C."/>
            <person name="Skalli Z."/>
            <person name="Cattolico L."/>
            <person name="Poulain J."/>
            <person name="De Berardinis V."/>
            <person name="Cruaud C."/>
            <person name="Duprat S."/>
            <person name="Brottier P."/>
            <person name="Coutanceau J.-P."/>
            <person name="Gouzy J."/>
            <person name="Parra G."/>
            <person name="Lardier G."/>
            <person name="Chapple C."/>
            <person name="McKernan K.J."/>
            <person name="McEwan P."/>
            <person name="Bosak S."/>
            <person name="Kellis M."/>
            <person name="Volff J.-N."/>
            <person name="Guigo R."/>
            <person name="Zody M.C."/>
            <person name="Mesirov J."/>
            <person name="Lindblad-Toh K."/>
            <person name="Birren B."/>
            <person name="Nusbaum C."/>
            <person name="Kahn D."/>
            <person name="Robinson-Rechavi M."/>
            <person name="Laudet V."/>
            <person name="Schachter V."/>
            <person name="Quetier F."/>
            <person name="Saurin W."/>
            <person name="Scarpelli C."/>
            <person name="Wincker P."/>
            <person name="Lander E.S."/>
            <person name="Weissenbach J."/>
            <person name="Roest Crollius H."/>
        </authorList>
    </citation>
    <scope>NUCLEOTIDE SEQUENCE [LARGE SCALE GENOMIC DNA]</scope>
</reference>
<feature type="transmembrane region" description="Helical" evidence="11">
    <location>
        <begin position="129"/>
        <end position="147"/>
    </location>
</feature>
<dbReference type="InterPro" id="IPR019402">
    <property type="entry name" value="CWH43_N"/>
</dbReference>
<dbReference type="InterPro" id="IPR039545">
    <property type="entry name" value="PGAP2"/>
</dbReference>
<evidence type="ECO:0000256" key="9">
    <source>
        <dbReference type="ARBA" id="ARBA00093632"/>
    </source>
</evidence>
<dbReference type="GO" id="GO:0006506">
    <property type="term" value="P:GPI anchor biosynthetic process"/>
    <property type="evidence" value="ECO:0007669"/>
    <property type="project" value="UniProtKB-KW"/>
</dbReference>
<organism evidence="13">
    <name type="scientific">Tetraodon nigroviridis</name>
    <name type="common">Spotted green pufferfish</name>
    <name type="synonym">Chelonodon nigroviridis</name>
    <dbReference type="NCBI Taxonomy" id="99883"/>
    <lineage>
        <taxon>Eukaryota</taxon>
        <taxon>Metazoa</taxon>
        <taxon>Chordata</taxon>
        <taxon>Craniata</taxon>
        <taxon>Vertebrata</taxon>
        <taxon>Euteleostomi</taxon>
        <taxon>Actinopterygii</taxon>
        <taxon>Neopterygii</taxon>
        <taxon>Teleostei</taxon>
        <taxon>Neoteleostei</taxon>
        <taxon>Acanthomorphata</taxon>
        <taxon>Eupercaria</taxon>
        <taxon>Tetraodontiformes</taxon>
        <taxon>Tetradontoidea</taxon>
        <taxon>Tetraodontidae</taxon>
        <taxon>Tetraodon</taxon>
    </lineage>
</organism>
<dbReference type="GO" id="GO:0005789">
    <property type="term" value="C:endoplasmic reticulum membrane"/>
    <property type="evidence" value="ECO:0007669"/>
    <property type="project" value="TreeGrafter"/>
</dbReference>
<evidence type="ECO:0000256" key="1">
    <source>
        <dbReference type="ARBA" id="ARBA00004653"/>
    </source>
</evidence>
<comment type="function">
    <text evidence="8">Involved in the fatty acid remodeling steps of GPI-anchor maturation where the unsaturated acyl chain at sn-2 of inositol phosphate is replaced by a saturated stearoyl chain. May catalyze the second step of the fatty acid remodeling, by reacylating a lyso-GPI intermediate at sn-2 of inositol phosphate by a saturated chain. The fatty acid remodeling steps is critical for the integration of GPI-APs into lipid rafts.</text>
</comment>
<proteinExistence type="inferred from homology"/>
<comment type="similarity">
    <text evidence="2">Belongs to the PGAP2 family.</text>
</comment>
<dbReference type="PANTHER" id="PTHR12892:SF11">
    <property type="entry name" value="POST-GPI ATTACHMENT TO PROTEINS FACTOR 2"/>
    <property type="match status" value="1"/>
</dbReference>
<evidence type="ECO:0000256" key="5">
    <source>
        <dbReference type="ARBA" id="ARBA00022989"/>
    </source>
</evidence>
<sequence length="229" mass="26736">QVPNYLPSISASISLSPESYIWRLCIGLHSAPRFLVAFTYFRFYKACFPSRFPENPLSCVSLAFSVCENLGLLLLTYVSSSETYFVHKEGFVLFIISSFIYMLTTCRLWKSIKKYSLSPKDAKSYRWKVRFLLLNISFCLLAALFYWKHNMYCESGSKYFIINIAFFVEAAIFLLCCSSAYFLIFTGYTFFALFEYLVVFTNMAFHLTSVWDFQGREFMVTSAYEDKNF</sequence>
<dbReference type="Pfam" id="PF10277">
    <property type="entry name" value="Frag1"/>
    <property type="match status" value="1"/>
</dbReference>
<evidence type="ECO:0000256" key="3">
    <source>
        <dbReference type="ARBA" id="ARBA00022502"/>
    </source>
</evidence>
<evidence type="ECO:0000313" key="13">
    <source>
        <dbReference type="EMBL" id="CAG08998.1"/>
    </source>
</evidence>
<keyword evidence="4 11" id="KW-0812">Transmembrane</keyword>
<feature type="transmembrane region" description="Helical" evidence="11">
    <location>
        <begin position="20"/>
        <end position="44"/>
    </location>
</feature>
<evidence type="ECO:0000256" key="7">
    <source>
        <dbReference type="ARBA" id="ARBA00023136"/>
    </source>
</evidence>
<evidence type="ECO:0000259" key="12">
    <source>
        <dbReference type="Pfam" id="PF10277"/>
    </source>
</evidence>
<accession>Q4RRI4</accession>
<evidence type="ECO:0000256" key="8">
    <source>
        <dbReference type="ARBA" id="ARBA00093421"/>
    </source>
</evidence>
<keyword evidence="3" id="KW-0337">GPI-anchor biosynthesis</keyword>
<feature type="transmembrane region" description="Helical" evidence="11">
    <location>
        <begin position="190"/>
        <end position="211"/>
    </location>
</feature>
<comment type="subcellular location">
    <subcellularLocation>
        <location evidence="1">Golgi apparatus membrane</location>
        <topology evidence="1">Multi-pass membrane protein</topology>
    </subcellularLocation>
</comment>
<feature type="transmembrane region" description="Helical" evidence="11">
    <location>
        <begin position="56"/>
        <end position="78"/>
    </location>
</feature>
<dbReference type="GO" id="GO:0000139">
    <property type="term" value="C:Golgi membrane"/>
    <property type="evidence" value="ECO:0007669"/>
    <property type="project" value="UniProtKB-SubCell"/>
</dbReference>
<reference evidence="13" key="2">
    <citation type="submission" date="2004-02" db="EMBL/GenBank/DDBJ databases">
        <authorList>
            <consortium name="Genoscope"/>
            <consortium name="Whitehead Institute Centre for Genome Research"/>
        </authorList>
    </citation>
    <scope>NUCLEOTIDE SEQUENCE</scope>
</reference>
<keyword evidence="5 11" id="KW-1133">Transmembrane helix</keyword>
<keyword evidence="6" id="KW-0333">Golgi apparatus</keyword>
<protein>
    <recommendedName>
        <fullName evidence="9">Acyltransferase PGAP2</fullName>
    </recommendedName>
    <alternativeName>
        <fullName evidence="10">Post-GPI attachment to proteins factor 2</fullName>
    </alternativeName>
</protein>